<reference evidence="2" key="1">
    <citation type="journal article" date="2019" name="Int. J. Syst. Evol. Microbiol.">
        <title>The Global Catalogue of Microorganisms (GCM) 10K type strain sequencing project: providing services to taxonomists for standard genome sequencing and annotation.</title>
        <authorList>
            <consortium name="The Broad Institute Genomics Platform"/>
            <consortium name="The Broad Institute Genome Sequencing Center for Infectious Disease"/>
            <person name="Wu L."/>
            <person name="Ma J."/>
        </authorList>
    </citation>
    <scope>NUCLEOTIDE SEQUENCE [LARGE SCALE GENOMIC DNA]</scope>
    <source>
        <strain evidence="2">CCUG 43117</strain>
    </source>
</reference>
<dbReference type="Pfam" id="PF06228">
    <property type="entry name" value="ChuX_HutX"/>
    <property type="match status" value="1"/>
</dbReference>
<sequence>MSDGLTIETAAPAEKALDRARRMLAEKPDAMVESVAKETGLPTRAVLELTPPEGRTLIAPECFEALWQELATWGTVMFLVHTPDIVLECEGALPVGAFGHGYYNIHGDSPIGGHIKASNCAAIYVVDRQLTSRRVCSVQFFNGAGEVMFKVFVRRDAQRALLPDQLARFEALKTKFNEAAI</sequence>
<name>A0ABW0NX97_9HYPH</name>
<dbReference type="SUPFAM" id="SSF144064">
    <property type="entry name" value="Heme iron utilization protein-like"/>
    <property type="match status" value="1"/>
</dbReference>
<dbReference type="EMBL" id="JBHSLU010000005">
    <property type="protein sequence ID" value="MFC5504214.1"/>
    <property type="molecule type" value="Genomic_DNA"/>
</dbReference>
<dbReference type="NCBIfam" id="TIGR04108">
    <property type="entry name" value="HutX"/>
    <property type="match status" value="1"/>
</dbReference>
<dbReference type="InterPro" id="IPR053733">
    <property type="entry name" value="Heme_Transport_Util_sf"/>
</dbReference>
<organism evidence="1 2">
    <name type="scientific">Bosea massiliensis</name>
    <dbReference type="NCBI Taxonomy" id="151419"/>
    <lineage>
        <taxon>Bacteria</taxon>
        <taxon>Pseudomonadati</taxon>
        <taxon>Pseudomonadota</taxon>
        <taxon>Alphaproteobacteria</taxon>
        <taxon>Hyphomicrobiales</taxon>
        <taxon>Boseaceae</taxon>
        <taxon>Bosea</taxon>
    </lineage>
</organism>
<dbReference type="Proteomes" id="UP001596060">
    <property type="component" value="Unassembled WGS sequence"/>
</dbReference>
<comment type="caution">
    <text evidence="1">The sequence shown here is derived from an EMBL/GenBank/DDBJ whole genome shotgun (WGS) entry which is preliminary data.</text>
</comment>
<keyword evidence="2" id="KW-1185">Reference proteome</keyword>
<proteinExistence type="predicted"/>
<protein>
    <submittedName>
        <fullName evidence="1">Heme utilization cystosolic carrier protein HutX</fullName>
    </submittedName>
</protein>
<evidence type="ECO:0000313" key="1">
    <source>
        <dbReference type="EMBL" id="MFC5504214.1"/>
    </source>
</evidence>
<dbReference type="InterPro" id="IPR010413">
    <property type="entry name" value="HutX-like"/>
</dbReference>
<gene>
    <name evidence="1" type="primary">hutX</name>
    <name evidence="1" type="ORF">ACFPN9_02960</name>
</gene>
<accession>A0ABW0NX97</accession>
<dbReference type="RefSeq" id="WP_066723022.1">
    <property type="nucleotide sequence ID" value="NZ_JBHSLU010000005.1"/>
</dbReference>
<dbReference type="PIRSF" id="PIRSF030840">
    <property type="entry name" value="DUF1008"/>
    <property type="match status" value="1"/>
</dbReference>
<dbReference type="Gene3D" id="3.40.1570.10">
    <property type="entry name" value="HemS/ChuS/ChuX like domains"/>
    <property type="match status" value="1"/>
</dbReference>
<evidence type="ECO:0000313" key="2">
    <source>
        <dbReference type="Proteomes" id="UP001596060"/>
    </source>
</evidence>
<dbReference type="CDD" id="cd16829">
    <property type="entry name" value="ChuX_HutX-like"/>
    <property type="match status" value="1"/>
</dbReference>